<proteinExistence type="predicted"/>
<evidence type="ECO:0000313" key="2">
    <source>
        <dbReference type="Proteomes" id="UP000237056"/>
    </source>
</evidence>
<sequence length="197" mass="23157">MFSNYDPDEVVVLKCMHHNLYKFKNLLIHNKYEDIEVNISLLSNFEKLLFFDEFKDDIDYDKSYRYIEKVHSIRVDTSVFDANSMIFEIHCNELKTEIENKNYSHYMVFNSTNKSYSILEIKEVIKSVEQDLFSEGSYLLSIPFLKSLITINNNSYDLLLEFHNFQTNQGLDVAIVTPAKLVYDVIYNPTKGVGKPF</sequence>
<accession>A0A2S4N9S2</accession>
<dbReference type="AlphaFoldDB" id="A0A2S4N9S2"/>
<gene>
    <name evidence="1" type="ORF">Q361_104173</name>
</gene>
<protein>
    <submittedName>
        <fullName evidence="1">Uncharacterized protein</fullName>
    </submittedName>
</protein>
<dbReference type="Proteomes" id="UP000237056">
    <property type="component" value="Unassembled WGS sequence"/>
</dbReference>
<name>A0A2S4N9S2_9FLAO</name>
<reference evidence="1 2" key="1">
    <citation type="submission" date="2018-01" db="EMBL/GenBank/DDBJ databases">
        <title>Genomic Encyclopedia of Type Strains, Phase I: the one thousand microbial genomes (KMG-I) project.</title>
        <authorList>
            <person name="Goeker M."/>
        </authorList>
    </citation>
    <scope>NUCLEOTIDE SEQUENCE [LARGE SCALE GENOMIC DNA]</scope>
    <source>
        <strain evidence="1 2">DSM 17960</strain>
    </source>
</reference>
<dbReference type="EMBL" id="PQNY01000004">
    <property type="protein sequence ID" value="POS02451.1"/>
    <property type="molecule type" value="Genomic_DNA"/>
</dbReference>
<dbReference type="RefSeq" id="WP_103725504.1">
    <property type="nucleotide sequence ID" value="NZ_PQNY01000004.1"/>
</dbReference>
<evidence type="ECO:0000313" key="1">
    <source>
        <dbReference type="EMBL" id="POS02451.1"/>
    </source>
</evidence>
<keyword evidence="2" id="KW-1185">Reference proteome</keyword>
<organism evidence="1 2">
    <name type="scientific">Flavobacterium croceum DSM 17960</name>
    <dbReference type="NCBI Taxonomy" id="1121886"/>
    <lineage>
        <taxon>Bacteria</taxon>
        <taxon>Pseudomonadati</taxon>
        <taxon>Bacteroidota</taxon>
        <taxon>Flavobacteriia</taxon>
        <taxon>Flavobacteriales</taxon>
        <taxon>Flavobacteriaceae</taxon>
        <taxon>Flavobacterium</taxon>
    </lineage>
</organism>
<comment type="caution">
    <text evidence="1">The sequence shown here is derived from an EMBL/GenBank/DDBJ whole genome shotgun (WGS) entry which is preliminary data.</text>
</comment>